<sequence>MFMTMRSSRFSKLILAFVLFLFTITITGVHAWAPVLLENIEHQHELSIIVEDDASSHWSLQHSDDSLKSSADHDAEAHTWKNFDEPIYHHSVKPISSDSDFSIDPIFILSFALPLVLFFFQLFEKPVYRVFLKRRSPLVFSNSYTFSKDLIVLRN</sequence>
<keyword evidence="1" id="KW-0472">Membrane</keyword>
<proteinExistence type="predicted"/>
<evidence type="ECO:0000313" key="3">
    <source>
        <dbReference type="Proteomes" id="UP000016517"/>
    </source>
</evidence>
<dbReference type="Proteomes" id="UP000016517">
    <property type="component" value="Unassembled WGS sequence"/>
</dbReference>
<evidence type="ECO:0000313" key="2">
    <source>
        <dbReference type="EMBL" id="ERH69928.1"/>
    </source>
</evidence>
<evidence type="ECO:0000256" key="1">
    <source>
        <dbReference type="SAM" id="Phobius"/>
    </source>
</evidence>
<comment type="caution">
    <text evidence="2">The sequence shown here is derived from an EMBL/GenBank/DDBJ whole genome shotgun (WGS) entry which is preliminary data.</text>
</comment>
<keyword evidence="1" id="KW-0812">Transmembrane</keyword>
<accession>A0AAV3K131</accession>
<feature type="transmembrane region" description="Helical" evidence="1">
    <location>
        <begin position="106"/>
        <end position="123"/>
    </location>
</feature>
<gene>
    <name evidence="2" type="ORF">N173_16005</name>
</gene>
<protein>
    <submittedName>
        <fullName evidence="2">Uncharacterized protein</fullName>
    </submittedName>
</protein>
<dbReference type="EMBL" id="AVST01000058">
    <property type="protein sequence ID" value="ERH69928.1"/>
    <property type="molecule type" value="Genomic_DNA"/>
</dbReference>
<name>A0AAV3K131_ACIBA</name>
<keyword evidence="1" id="KW-1133">Transmembrane helix</keyword>
<reference evidence="2 3" key="1">
    <citation type="submission" date="2013-08" db="EMBL/GenBank/DDBJ databases">
        <title>Study of Ammonical-Nitrogen removal by Nitrification Denitrification process using lab isolates.</title>
        <authorList>
            <person name="Khardenavis A.A."/>
            <person name="Pal R.R."/>
            <person name="Kapley A."/>
            <person name="Qureshi A."/>
            <person name="Purohit H.J."/>
        </authorList>
    </citation>
    <scope>NUCLEOTIDE SEQUENCE [LARGE SCALE GENOMIC DNA]</scope>
    <source>
        <strain evidence="2 3">EGD-HP18</strain>
    </source>
</reference>
<dbReference type="AlphaFoldDB" id="A0AAV3K131"/>
<organism evidence="2 3">
    <name type="scientific">Acinetobacter baumannii EGD-HP18</name>
    <dbReference type="NCBI Taxonomy" id="1358412"/>
    <lineage>
        <taxon>Bacteria</taxon>
        <taxon>Pseudomonadati</taxon>
        <taxon>Pseudomonadota</taxon>
        <taxon>Gammaproteobacteria</taxon>
        <taxon>Moraxellales</taxon>
        <taxon>Moraxellaceae</taxon>
        <taxon>Acinetobacter</taxon>
        <taxon>Acinetobacter calcoaceticus/baumannii complex</taxon>
    </lineage>
</organism>